<dbReference type="STRING" id="364032.SAMN05443662_0022"/>
<protein>
    <submittedName>
        <fullName evidence="3">Uncharacterized protein</fullName>
    </submittedName>
</protein>
<feature type="signal peptide" evidence="2">
    <location>
        <begin position="1"/>
        <end position="27"/>
    </location>
</feature>
<sequence length="155" mass="16773">MNKTALFKKSGTPLLAALLLVWSSAHAAGEAWPQPEEAYNSTQPRAQWLDTTPANNLPQPVAPQQQAQPQSPAVPAPTPYAAPAYGGYGGYPAYGYAPRGYAPPAYGYGYGYAPRHRNNSWWPGNGSWPNMNNWSMPSPSFSTPSFSIPSNPFGW</sequence>
<keyword evidence="2" id="KW-0732">Signal</keyword>
<name>A0A1N6DBU2_9GAMM</name>
<dbReference type="AlphaFoldDB" id="A0A1N6DBU2"/>
<proteinExistence type="predicted"/>
<feature type="compositionally biased region" description="Low complexity" evidence="1">
    <location>
        <begin position="58"/>
        <end position="71"/>
    </location>
</feature>
<dbReference type="Proteomes" id="UP000198461">
    <property type="component" value="Unassembled WGS sequence"/>
</dbReference>
<accession>A0A1N6DBU2</accession>
<evidence type="ECO:0000313" key="4">
    <source>
        <dbReference type="Proteomes" id="UP000198461"/>
    </source>
</evidence>
<dbReference type="RefSeq" id="WP_074200377.1">
    <property type="nucleotide sequence ID" value="NZ_FSRE01000001.1"/>
</dbReference>
<evidence type="ECO:0000256" key="2">
    <source>
        <dbReference type="SAM" id="SignalP"/>
    </source>
</evidence>
<reference evidence="3 4" key="1">
    <citation type="submission" date="2016-11" db="EMBL/GenBank/DDBJ databases">
        <authorList>
            <person name="Jaros S."/>
            <person name="Januszkiewicz K."/>
            <person name="Wedrychowicz H."/>
        </authorList>
    </citation>
    <scope>NUCLEOTIDE SEQUENCE [LARGE SCALE GENOMIC DNA]</scope>
    <source>
        <strain evidence="3 4">DSM 17737</strain>
    </source>
</reference>
<dbReference type="EMBL" id="FSRE01000001">
    <property type="protein sequence ID" value="SIN68260.1"/>
    <property type="molecule type" value="Genomic_DNA"/>
</dbReference>
<feature type="region of interest" description="Disordered" evidence="1">
    <location>
        <begin position="47"/>
        <end position="76"/>
    </location>
</feature>
<gene>
    <name evidence="3" type="ORF">SAMN05443662_0022</name>
</gene>
<evidence type="ECO:0000313" key="3">
    <source>
        <dbReference type="EMBL" id="SIN68260.1"/>
    </source>
</evidence>
<feature type="chain" id="PRO_5009935442" evidence="2">
    <location>
        <begin position="28"/>
        <end position="155"/>
    </location>
</feature>
<evidence type="ECO:0000256" key="1">
    <source>
        <dbReference type="SAM" id="MobiDB-lite"/>
    </source>
</evidence>
<keyword evidence="4" id="KW-1185">Reference proteome</keyword>
<organism evidence="3 4">
    <name type="scientific">Sulfurivirga caldicuralii</name>
    <dbReference type="NCBI Taxonomy" id="364032"/>
    <lineage>
        <taxon>Bacteria</taxon>
        <taxon>Pseudomonadati</taxon>
        <taxon>Pseudomonadota</taxon>
        <taxon>Gammaproteobacteria</taxon>
        <taxon>Thiotrichales</taxon>
        <taxon>Piscirickettsiaceae</taxon>
        <taxon>Sulfurivirga</taxon>
    </lineage>
</organism>
<feature type="compositionally biased region" description="Polar residues" evidence="1">
    <location>
        <begin position="47"/>
        <end position="57"/>
    </location>
</feature>